<keyword evidence="2" id="KW-1185">Reference proteome</keyword>
<evidence type="ECO:0000313" key="1">
    <source>
        <dbReference type="EMBL" id="KAJ8922885.1"/>
    </source>
</evidence>
<protein>
    <submittedName>
        <fullName evidence="1">Uncharacterized protein</fullName>
    </submittedName>
</protein>
<gene>
    <name evidence="1" type="ORF">NQ315_007920</name>
</gene>
<dbReference type="AlphaFoldDB" id="A0AAV8W892"/>
<proteinExistence type="predicted"/>
<dbReference type="Proteomes" id="UP001159042">
    <property type="component" value="Unassembled WGS sequence"/>
</dbReference>
<accession>A0AAV8W892</accession>
<comment type="caution">
    <text evidence="1">The sequence shown here is derived from an EMBL/GenBank/DDBJ whole genome shotgun (WGS) entry which is preliminary data.</text>
</comment>
<sequence>MELGFIKADSDNLPRVDVEMINDDVESKNCHPPLGLSSMTRVGKRFESDPTSRIRTVNKRVKMTNFIRTGRAVKTCDDDGDQVEEPWNGIEPPLVFLKYDIPASWQFDYGNQENPAELDVRA</sequence>
<reference evidence="1 2" key="1">
    <citation type="journal article" date="2023" name="Insect Mol. Biol.">
        <title>Genome sequencing provides insights into the evolution of gene families encoding plant cell wall-degrading enzymes in longhorned beetles.</title>
        <authorList>
            <person name="Shin N.R."/>
            <person name="Okamura Y."/>
            <person name="Kirsch R."/>
            <person name="Pauchet Y."/>
        </authorList>
    </citation>
    <scope>NUCLEOTIDE SEQUENCE [LARGE SCALE GENOMIC DNA]</scope>
    <source>
        <strain evidence="1">EAD_L_NR</strain>
    </source>
</reference>
<dbReference type="EMBL" id="JANEYG010000006">
    <property type="protein sequence ID" value="KAJ8922885.1"/>
    <property type="molecule type" value="Genomic_DNA"/>
</dbReference>
<organism evidence="1 2">
    <name type="scientific">Exocentrus adspersus</name>
    <dbReference type="NCBI Taxonomy" id="1586481"/>
    <lineage>
        <taxon>Eukaryota</taxon>
        <taxon>Metazoa</taxon>
        <taxon>Ecdysozoa</taxon>
        <taxon>Arthropoda</taxon>
        <taxon>Hexapoda</taxon>
        <taxon>Insecta</taxon>
        <taxon>Pterygota</taxon>
        <taxon>Neoptera</taxon>
        <taxon>Endopterygota</taxon>
        <taxon>Coleoptera</taxon>
        <taxon>Polyphaga</taxon>
        <taxon>Cucujiformia</taxon>
        <taxon>Chrysomeloidea</taxon>
        <taxon>Cerambycidae</taxon>
        <taxon>Lamiinae</taxon>
        <taxon>Acanthocinini</taxon>
        <taxon>Exocentrus</taxon>
    </lineage>
</organism>
<evidence type="ECO:0000313" key="2">
    <source>
        <dbReference type="Proteomes" id="UP001159042"/>
    </source>
</evidence>
<name>A0AAV8W892_9CUCU</name>